<dbReference type="PATRIC" id="fig|1469144.8.peg.4762"/>
<evidence type="ECO:0000256" key="3">
    <source>
        <dbReference type="ARBA" id="ARBA00022801"/>
    </source>
</evidence>
<dbReference type="FunFam" id="3.10.300.10:FF:000001">
    <property type="entry name" value="Putative 3-methyladenine DNA glycosylase"/>
    <property type="match status" value="1"/>
</dbReference>
<dbReference type="InterPro" id="IPR003180">
    <property type="entry name" value="MPG"/>
</dbReference>
<dbReference type="Gene3D" id="3.10.300.10">
    <property type="entry name" value="Methylpurine-DNA glycosylase (MPG)"/>
    <property type="match status" value="1"/>
</dbReference>
<evidence type="ECO:0000256" key="5">
    <source>
        <dbReference type="HAMAP-Rule" id="MF_00527"/>
    </source>
</evidence>
<dbReference type="Proteomes" id="UP000070659">
    <property type="component" value="Unassembled WGS sequence"/>
</dbReference>
<keyword evidence="2 5" id="KW-0227">DNA damage</keyword>
<dbReference type="PANTHER" id="PTHR10429:SF0">
    <property type="entry name" value="DNA-3-METHYLADENINE GLYCOSYLASE"/>
    <property type="match status" value="1"/>
</dbReference>
<dbReference type="GO" id="GO:0006284">
    <property type="term" value="P:base-excision repair"/>
    <property type="evidence" value="ECO:0007669"/>
    <property type="project" value="InterPro"/>
</dbReference>
<dbReference type="HAMAP" id="MF_00527">
    <property type="entry name" value="3MGH"/>
    <property type="match status" value="1"/>
</dbReference>
<dbReference type="GO" id="GO:0003677">
    <property type="term" value="F:DNA binding"/>
    <property type="evidence" value="ECO:0007669"/>
    <property type="project" value="InterPro"/>
</dbReference>
<dbReference type="NCBIfam" id="NF002003">
    <property type="entry name" value="PRK00802.1-3"/>
    <property type="match status" value="1"/>
</dbReference>
<comment type="similarity">
    <text evidence="1 5">Belongs to the DNA glycosylase MPG family.</text>
</comment>
<accession>A0A132N5E9</accession>
<proteinExistence type="inferred from homology"/>
<dbReference type="InterPro" id="IPR036995">
    <property type="entry name" value="MPG_sf"/>
</dbReference>
<reference evidence="6 7" key="1">
    <citation type="submission" date="2015-02" db="EMBL/GenBank/DDBJ databases">
        <title>Physiological reanalysis, assessment of diazotrophy, and genome sequences of multiple isolates of Streptomyces thermoautotrophicus.</title>
        <authorList>
            <person name="MacKellar D.C."/>
            <person name="Lieber L."/>
            <person name="Norman J."/>
            <person name="Bolger A."/>
            <person name="Tobin C."/>
            <person name="Murray J.W."/>
            <person name="Prell J."/>
        </authorList>
    </citation>
    <scope>NUCLEOTIDE SEQUENCE [LARGE SCALE GENOMIC DNA]</scope>
    <source>
        <strain evidence="6 7">UBT1</strain>
    </source>
</reference>
<dbReference type="SUPFAM" id="SSF50486">
    <property type="entry name" value="FMT C-terminal domain-like"/>
    <property type="match status" value="1"/>
</dbReference>
<organism evidence="6 7">
    <name type="scientific">Carbonactinospora thermoautotrophica</name>
    <dbReference type="NCBI Taxonomy" id="1469144"/>
    <lineage>
        <taxon>Bacteria</taxon>
        <taxon>Bacillati</taxon>
        <taxon>Actinomycetota</taxon>
        <taxon>Actinomycetes</taxon>
        <taxon>Kitasatosporales</taxon>
        <taxon>Carbonactinosporaceae</taxon>
        <taxon>Carbonactinospora</taxon>
    </lineage>
</organism>
<name>A0A132N5E9_9ACTN</name>
<evidence type="ECO:0000256" key="1">
    <source>
        <dbReference type="ARBA" id="ARBA00009232"/>
    </source>
</evidence>
<dbReference type="PANTHER" id="PTHR10429">
    <property type="entry name" value="DNA-3-METHYLADENINE GLYCOSYLASE"/>
    <property type="match status" value="1"/>
</dbReference>
<dbReference type="NCBIfam" id="TIGR00567">
    <property type="entry name" value="3mg"/>
    <property type="match status" value="1"/>
</dbReference>
<evidence type="ECO:0000256" key="2">
    <source>
        <dbReference type="ARBA" id="ARBA00022763"/>
    </source>
</evidence>
<comment type="caution">
    <text evidence="6">The sequence shown here is derived from an EMBL/GenBank/DDBJ whole genome shotgun (WGS) entry which is preliminary data.</text>
</comment>
<dbReference type="EC" id="3.2.2.-" evidence="5"/>
<keyword evidence="3 5" id="KW-0378">Hydrolase</keyword>
<evidence type="ECO:0000256" key="4">
    <source>
        <dbReference type="ARBA" id="ARBA00023204"/>
    </source>
</evidence>
<dbReference type="InterPro" id="IPR011034">
    <property type="entry name" value="Formyl_transferase-like_C_sf"/>
</dbReference>
<evidence type="ECO:0000313" key="7">
    <source>
        <dbReference type="Proteomes" id="UP000070659"/>
    </source>
</evidence>
<dbReference type="CDD" id="cd00540">
    <property type="entry name" value="AAG"/>
    <property type="match status" value="1"/>
</dbReference>
<protein>
    <recommendedName>
        <fullName evidence="5">Putative 3-methyladenine DNA glycosylase</fullName>
        <ecNumber evidence="5">3.2.2.-</ecNumber>
    </recommendedName>
</protein>
<keyword evidence="4 5" id="KW-0234">DNA repair</keyword>
<sequence length="210" mass="22563">MAGHVPLPREFFDRPAPEVAPDLLGRVLAHATPEGLVAVRLTEVEAYAGERDPGSHAYRGMTARNAVMYGPPGHVYVYFTYGMHWCMNLVCEAPGTAAAVLVRAGEVVFGLDLARARRPAARTDRDLARGPARLCQVLGIDRSLNGADACDAGPLYVLDGPAGSRPSPDRVARGPRVGVVGAPDLPWRFWISGEPTVSDYRPAKPRAKAR</sequence>
<dbReference type="Pfam" id="PF02245">
    <property type="entry name" value="Pur_DNA_glyco"/>
    <property type="match status" value="1"/>
</dbReference>
<evidence type="ECO:0000313" key="6">
    <source>
        <dbReference type="EMBL" id="KWX05375.1"/>
    </source>
</evidence>
<dbReference type="GO" id="GO:0003905">
    <property type="term" value="F:alkylbase DNA N-glycosylase activity"/>
    <property type="evidence" value="ECO:0007669"/>
    <property type="project" value="InterPro"/>
</dbReference>
<dbReference type="EMBL" id="JYIJ01000012">
    <property type="protein sequence ID" value="KWX05375.1"/>
    <property type="molecule type" value="Genomic_DNA"/>
</dbReference>
<gene>
    <name evidence="6" type="ORF">TH66_03020</name>
</gene>
<dbReference type="AlphaFoldDB" id="A0A132N5E9"/>